<feature type="region of interest" description="Disordered" evidence="1">
    <location>
        <begin position="410"/>
        <end position="438"/>
    </location>
</feature>
<evidence type="ECO:0000256" key="1">
    <source>
        <dbReference type="SAM" id="MobiDB-lite"/>
    </source>
</evidence>
<dbReference type="EMBL" id="MU070335">
    <property type="protein sequence ID" value="KAF5828243.1"/>
    <property type="molecule type" value="Genomic_DNA"/>
</dbReference>
<feature type="compositionally biased region" description="Basic residues" evidence="1">
    <location>
        <begin position="317"/>
        <end position="328"/>
    </location>
</feature>
<feature type="compositionally biased region" description="Low complexity" evidence="1">
    <location>
        <begin position="329"/>
        <end position="343"/>
    </location>
</feature>
<feature type="compositionally biased region" description="Low complexity" evidence="1">
    <location>
        <begin position="163"/>
        <end position="183"/>
    </location>
</feature>
<organism evidence="2 3">
    <name type="scientific">Dunaliella salina</name>
    <name type="common">Green alga</name>
    <name type="synonym">Protococcus salinus</name>
    <dbReference type="NCBI Taxonomy" id="3046"/>
    <lineage>
        <taxon>Eukaryota</taxon>
        <taxon>Viridiplantae</taxon>
        <taxon>Chlorophyta</taxon>
        <taxon>core chlorophytes</taxon>
        <taxon>Chlorophyceae</taxon>
        <taxon>CS clade</taxon>
        <taxon>Chlamydomonadales</taxon>
        <taxon>Dunaliellaceae</taxon>
        <taxon>Dunaliella</taxon>
    </lineage>
</organism>
<name>A0ABQ7G0W7_DUNSA</name>
<accession>A0ABQ7G0W7</accession>
<sequence length="756" mass="77203">MMNSRASATRLVVYVCLQIAQRHVRVPYSDAPAWAYQEALAAGRVTSQALECSSSPNTEPACLALDVVGESSWTPPPQPATASSLDSAQPAYKVAGSANSHGSLAAMLERFGMPGSRETSHHGTLASPLSGGVAGGGLSGNLEGSVHSTGTVSGLPPHMRLNPSQQLQQQQQQQQPSSLKSSQTDLVVGGQQPEAAPHGGSALMSPFGMGHMSQPLASHPSSQSFHPGMLSLGVEEGSVPSGLHKPYAPQGQSDLGHAHKVQKLGSKSPDLVSKEQSIRDVIMAEVGLPRLPMSVIEARARALINSSSRTKGGPQQHRNHKGGAHKAPKAGAPDGSDSDESGSASNICPCLFRPALIHSYTRVRAGGLAQVAAIQANPAAAPSALLPNLPPQLQQQILRSLGSNPAFQQQLQHQHPRNTAHGPHTAPAATLPNKPRGSMPVPISPHPSFPACTQPPLTWEGNMGGLLAGASSWSQPSLPTGPSSWSHPNLLAAQEESRHGGGIAASTHGGSLYLESLGGASTRGDPSAHSRGGAGDRSVHGTEGSTHGGNSAALWGGGGGGEAGSTHAGSTLYERSTHGGSLFGDGGSVHGGSAMLEATEAEPEGGCLATELLASLDQDQGDMLGGENGCGGGGMGAAEGSLHGGSFFGGMGMERLDDHKLQASSFQLPPPEAQNEASLPGLAMTPGMGGGMREVGGEPQQSSLITDEDLEALCVGMEDPAQGPNAAGHENPGYNNDVFADQQVCSMLDALLDDQM</sequence>
<feature type="region of interest" description="Disordered" evidence="1">
    <location>
        <begin position="114"/>
        <end position="225"/>
    </location>
</feature>
<proteinExistence type="predicted"/>
<gene>
    <name evidence="2" type="ORF">DUNSADRAFT_17982</name>
</gene>
<comment type="caution">
    <text evidence="2">The sequence shown here is derived from an EMBL/GenBank/DDBJ whole genome shotgun (WGS) entry which is preliminary data.</text>
</comment>
<feature type="region of interest" description="Disordered" evidence="1">
    <location>
        <begin position="468"/>
        <end position="488"/>
    </location>
</feature>
<feature type="region of interest" description="Disordered" evidence="1">
    <location>
        <begin position="514"/>
        <end position="586"/>
    </location>
</feature>
<reference evidence="2" key="1">
    <citation type="submission" date="2017-08" db="EMBL/GenBank/DDBJ databases">
        <authorList>
            <person name="Polle J.E."/>
            <person name="Barry K."/>
            <person name="Cushman J."/>
            <person name="Schmutz J."/>
            <person name="Tran D."/>
            <person name="Hathwaick L.T."/>
            <person name="Yim W.C."/>
            <person name="Jenkins J."/>
            <person name="Mckie-Krisberg Z.M."/>
            <person name="Prochnik S."/>
            <person name="Lindquist E."/>
            <person name="Dockter R.B."/>
            <person name="Adam C."/>
            <person name="Molina H."/>
            <person name="Bunkerborg J."/>
            <person name="Jin E."/>
            <person name="Buchheim M."/>
            <person name="Magnuson J."/>
        </authorList>
    </citation>
    <scope>NUCLEOTIDE SEQUENCE</scope>
    <source>
        <strain evidence="2">CCAP 19/18</strain>
    </source>
</reference>
<keyword evidence="3" id="KW-1185">Reference proteome</keyword>
<feature type="region of interest" description="Disordered" evidence="1">
    <location>
        <begin position="305"/>
        <end position="343"/>
    </location>
</feature>
<feature type="region of interest" description="Disordered" evidence="1">
    <location>
        <begin position="237"/>
        <end position="272"/>
    </location>
</feature>
<protein>
    <submittedName>
        <fullName evidence="2">Uncharacterized protein</fullName>
    </submittedName>
</protein>
<feature type="compositionally biased region" description="Polar residues" evidence="1">
    <location>
        <begin position="471"/>
        <end position="487"/>
    </location>
</feature>
<evidence type="ECO:0000313" key="2">
    <source>
        <dbReference type="EMBL" id="KAF5828243.1"/>
    </source>
</evidence>
<dbReference type="Proteomes" id="UP000815325">
    <property type="component" value="Unassembled WGS sequence"/>
</dbReference>
<evidence type="ECO:0000313" key="3">
    <source>
        <dbReference type="Proteomes" id="UP000815325"/>
    </source>
</evidence>
<feature type="compositionally biased region" description="Low complexity" evidence="1">
    <location>
        <begin position="419"/>
        <end position="430"/>
    </location>
</feature>
<feature type="compositionally biased region" description="Polar residues" evidence="1">
    <location>
        <begin position="215"/>
        <end position="225"/>
    </location>
</feature>